<evidence type="ECO:0000313" key="3">
    <source>
        <dbReference type="EMBL" id="KZW01059.1"/>
    </source>
</evidence>
<evidence type="ECO:0008006" key="5">
    <source>
        <dbReference type="Google" id="ProtNLM"/>
    </source>
</evidence>
<protein>
    <recommendedName>
        <fullName evidence="5">Extracellular membrane protein CFEM domain-containing protein</fullName>
    </recommendedName>
</protein>
<name>A0A165NQ49_EXIGL</name>
<keyword evidence="4" id="KW-1185">Reference proteome</keyword>
<dbReference type="EMBL" id="KV425896">
    <property type="protein sequence ID" value="KZW01059.1"/>
    <property type="molecule type" value="Genomic_DNA"/>
</dbReference>
<sequence length="170" mass="16587">MRFSVLLVAAAATLVSAQTSSSLNNLFGRATDTSACASDCGAQSAAANLDAATKCTTDSGGDSTKLQICVCQSPALVQGVNDCMQKECPDDAHFFQDGCDIITGKTSTTGSDPASTPSDSASTPSDSASTPTDSDSASTPTASGTGSAGSLGVSAGVALSSVLFAGVALL</sequence>
<gene>
    <name evidence="3" type="ORF">EXIGLDRAFT_761072</name>
</gene>
<dbReference type="AlphaFoldDB" id="A0A165NQ49"/>
<evidence type="ECO:0000313" key="4">
    <source>
        <dbReference type="Proteomes" id="UP000077266"/>
    </source>
</evidence>
<feature type="region of interest" description="Disordered" evidence="1">
    <location>
        <begin position="106"/>
        <end position="150"/>
    </location>
</feature>
<feature type="signal peptide" evidence="2">
    <location>
        <begin position="1"/>
        <end position="17"/>
    </location>
</feature>
<dbReference type="InParanoid" id="A0A165NQ49"/>
<evidence type="ECO:0000256" key="2">
    <source>
        <dbReference type="SAM" id="SignalP"/>
    </source>
</evidence>
<proteinExistence type="predicted"/>
<keyword evidence="2" id="KW-0732">Signal</keyword>
<reference evidence="3 4" key="1">
    <citation type="journal article" date="2016" name="Mol. Biol. Evol.">
        <title>Comparative Genomics of Early-Diverging Mushroom-Forming Fungi Provides Insights into the Origins of Lignocellulose Decay Capabilities.</title>
        <authorList>
            <person name="Nagy L.G."/>
            <person name="Riley R."/>
            <person name="Tritt A."/>
            <person name="Adam C."/>
            <person name="Daum C."/>
            <person name="Floudas D."/>
            <person name="Sun H."/>
            <person name="Yadav J.S."/>
            <person name="Pangilinan J."/>
            <person name="Larsson K.H."/>
            <person name="Matsuura K."/>
            <person name="Barry K."/>
            <person name="Labutti K."/>
            <person name="Kuo R."/>
            <person name="Ohm R.A."/>
            <person name="Bhattacharya S.S."/>
            <person name="Shirouzu T."/>
            <person name="Yoshinaga Y."/>
            <person name="Martin F.M."/>
            <person name="Grigoriev I.V."/>
            <person name="Hibbett D.S."/>
        </authorList>
    </citation>
    <scope>NUCLEOTIDE SEQUENCE [LARGE SCALE GENOMIC DNA]</scope>
    <source>
        <strain evidence="3 4">HHB12029</strain>
    </source>
</reference>
<feature type="chain" id="PRO_5007863420" description="Extracellular membrane protein CFEM domain-containing protein" evidence="2">
    <location>
        <begin position="18"/>
        <end position="170"/>
    </location>
</feature>
<organism evidence="3 4">
    <name type="scientific">Exidia glandulosa HHB12029</name>
    <dbReference type="NCBI Taxonomy" id="1314781"/>
    <lineage>
        <taxon>Eukaryota</taxon>
        <taxon>Fungi</taxon>
        <taxon>Dikarya</taxon>
        <taxon>Basidiomycota</taxon>
        <taxon>Agaricomycotina</taxon>
        <taxon>Agaricomycetes</taxon>
        <taxon>Auriculariales</taxon>
        <taxon>Exidiaceae</taxon>
        <taxon>Exidia</taxon>
    </lineage>
</organism>
<accession>A0A165NQ49</accession>
<evidence type="ECO:0000256" key="1">
    <source>
        <dbReference type="SAM" id="MobiDB-lite"/>
    </source>
</evidence>
<dbReference type="Proteomes" id="UP000077266">
    <property type="component" value="Unassembled WGS sequence"/>
</dbReference>